<gene>
    <name evidence="1" type="ORF">HNR49_001159</name>
</gene>
<accession>A0A841HBN3</accession>
<dbReference type="AlphaFoldDB" id="A0A841HBN3"/>
<name>A0A841HBN3_HALSI</name>
<comment type="caution">
    <text evidence="1">The sequence shown here is derived from an EMBL/GenBank/DDBJ whole genome shotgun (WGS) entry which is preliminary data.</text>
</comment>
<dbReference type="GeneID" id="68693327"/>
<evidence type="ECO:0000313" key="2">
    <source>
        <dbReference type="Proteomes" id="UP000642919"/>
    </source>
</evidence>
<sequence length="152" mass="16363">MSDSDDTDDCPTMHSDNDAVDTVVCAGASDGHPITFTQDQTTVSRGGVVPVTLGNDDADEIGLNPHDWTVYRETDSGWKTVREDPVIQPWTTLSAGDRIHWRVGVGDADPDTSDDTVYGDVLDLASGSRYAFSTIVDVDDEQTALVAPFTVE</sequence>
<proteinExistence type="predicted"/>
<dbReference type="RefSeq" id="WP_227970911.1">
    <property type="nucleotide sequence ID" value="NZ_CBCRUN010000002.1"/>
</dbReference>
<dbReference type="EMBL" id="JACHGX010000003">
    <property type="protein sequence ID" value="MBB6089790.1"/>
    <property type="molecule type" value="Genomic_DNA"/>
</dbReference>
<organism evidence="1 2">
    <name type="scientific">Halobacterium salinarum</name>
    <name type="common">Halobacterium halobium</name>
    <dbReference type="NCBI Taxonomy" id="2242"/>
    <lineage>
        <taxon>Archaea</taxon>
        <taxon>Methanobacteriati</taxon>
        <taxon>Methanobacteriota</taxon>
        <taxon>Stenosarchaea group</taxon>
        <taxon>Halobacteria</taxon>
        <taxon>Halobacteriales</taxon>
        <taxon>Halobacteriaceae</taxon>
        <taxon>Halobacterium</taxon>
    </lineage>
</organism>
<reference evidence="1" key="1">
    <citation type="submission" date="2020-08" db="EMBL/GenBank/DDBJ databases">
        <title>Genomic Encyclopedia of Type Strains, Phase IV (KMG-IV): sequencing the most valuable type-strain genomes for metagenomic binning, comparative biology and taxonomic classification.</title>
        <authorList>
            <person name="Goeker M."/>
        </authorList>
    </citation>
    <scope>NUCLEOTIDE SEQUENCE</scope>
    <source>
        <strain evidence="1">DSM 669</strain>
    </source>
</reference>
<dbReference type="Proteomes" id="UP000642919">
    <property type="component" value="Unassembled WGS sequence"/>
</dbReference>
<protein>
    <submittedName>
        <fullName evidence="1">Uncharacterized protein</fullName>
    </submittedName>
</protein>
<evidence type="ECO:0000313" key="1">
    <source>
        <dbReference type="EMBL" id="MBB6089790.1"/>
    </source>
</evidence>